<feature type="domain" description="AB hydrolase-1" evidence="2">
    <location>
        <begin position="16"/>
        <end position="252"/>
    </location>
</feature>
<dbReference type="PRINTS" id="PR00111">
    <property type="entry name" value="ABHYDROLASE"/>
</dbReference>
<dbReference type="STRING" id="269796.Rru_A2707"/>
<protein>
    <submittedName>
        <fullName evidence="3">Alpha/beta hydrolase fold</fullName>
    </submittedName>
</protein>
<dbReference type="eggNOG" id="COG0596">
    <property type="taxonomic scope" value="Bacteria"/>
</dbReference>
<evidence type="ECO:0000313" key="4">
    <source>
        <dbReference type="Proteomes" id="UP000001929"/>
    </source>
</evidence>
<dbReference type="RefSeq" id="WP_011390517.1">
    <property type="nucleotide sequence ID" value="NC_007643.1"/>
</dbReference>
<dbReference type="InterPro" id="IPR029058">
    <property type="entry name" value="AB_hydrolase_fold"/>
</dbReference>
<dbReference type="PhylomeDB" id="Q2RQU1"/>
<dbReference type="KEGG" id="rru:Rru_A2707"/>
<dbReference type="PANTHER" id="PTHR46118:SF4">
    <property type="entry name" value="PROTEIN ABHD11"/>
    <property type="match status" value="1"/>
</dbReference>
<accession>Q2RQU1</accession>
<proteinExistence type="predicted"/>
<dbReference type="EMBL" id="CP000230">
    <property type="protein sequence ID" value="ABC23504.1"/>
    <property type="molecule type" value="Genomic_DNA"/>
</dbReference>
<dbReference type="InterPro" id="IPR000073">
    <property type="entry name" value="AB_hydrolase_1"/>
</dbReference>
<dbReference type="HOGENOM" id="CLU_020336_53_1_5"/>
<dbReference type="PATRIC" id="fig|269796.9.peg.2816"/>
<sequence length="264" mass="28195">MTVDLAAQCLGEGPPLVVLHGLFGSARNWAGIARRLGDRYRVHALDLRNHGESPWTEALDYPLMAGDVAAYIEREIGDGPAPVVVGHSMGGKVAMTLALLHPGRVGALVVADIAPVAYRPGLDAFAEAMLAVPLAGLARRSQVEALLADSIPSPGIRRFLAQNIVEDPAGGLRWRLNLEGLRREMATLAGFPAFPADRTFSGRTLVVRGALSDYVGEAERPAFERLFPGYRLATLKGAGHWLHSEKPEAFVDILRGFLGAPAAP</sequence>
<dbReference type="Gene3D" id="3.40.50.1820">
    <property type="entry name" value="alpha/beta hydrolase"/>
    <property type="match status" value="1"/>
</dbReference>
<dbReference type="SUPFAM" id="SSF53474">
    <property type="entry name" value="alpha/beta-Hydrolases"/>
    <property type="match status" value="1"/>
</dbReference>
<dbReference type="ESTHER" id="rhort-q2rqu1">
    <property type="family name" value="ABHD11-Acetyl_transferase"/>
</dbReference>
<reference evidence="3 4" key="1">
    <citation type="journal article" date="2011" name="Stand. Genomic Sci.">
        <title>Complete genome sequence of Rhodospirillum rubrum type strain (S1).</title>
        <authorList>
            <person name="Munk A.C."/>
            <person name="Copeland A."/>
            <person name="Lucas S."/>
            <person name="Lapidus A."/>
            <person name="Del Rio T.G."/>
            <person name="Barry K."/>
            <person name="Detter J.C."/>
            <person name="Hammon N."/>
            <person name="Israni S."/>
            <person name="Pitluck S."/>
            <person name="Brettin T."/>
            <person name="Bruce D."/>
            <person name="Han C."/>
            <person name="Tapia R."/>
            <person name="Gilna P."/>
            <person name="Schmutz J."/>
            <person name="Larimer F."/>
            <person name="Land M."/>
            <person name="Kyrpides N.C."/>
            <person name="Mavromatis K."/>
            <person name="Richardson P."/>
            <person name="Rohde M."/>
            <person name="Goker M."/>
            <person name="Klenk H.P."/>
            <person name="Zhang Y."/>
            <person name="Roberts G.P."/>
            <person name="Reslewic S."/>
            <person name="Schwartz D.C."/>
        </authorList>
    </citation>
    <scope>NUCLEOTIDE SEQUENCE [LARGE SCALE GENOMIC DNA]</scope>
    <source>
        <strain evidence="4">ATCC 11170 / ATH 1.1.1 / DSM 467 / LMG 4362 / NCIMB 8255 / S1</strain>
    </source>
</reference>
<dbReference type="PANTHER" id="PTHR46118">
    <property type="entry name" value="PROTEIN ABHD11"/>
    <property type="match status" value="1"/>
</dbReference>
<evidence type="ECO:0000313" key="3">
    <source>
        <dbReference type="EMBL" id="ABC23504.1"/>
    </source>
</evidence>
<dbReference type="PRINTS" id="PR00412">
    <property type="entry name" value="EPOXHYDRLASE"/>
</dbReference>
<dbReference type="EnsemblBacteria" id="ABC23504">
    <property type="protein sequence ID" value="ABC23504"/>
    <property type="gene ID" value="Rru_A2707"/>
</dbReference>
<dbReference type="GO" id="GO:0016787">
    <property type="term" value="F:hydrolase activity"/>
    <property type="evidence" value="ECO:0007669"/>
    <property type="project" value="UniProtKB-KW"/>
</dbReference>
<organism evidence="3 4">
    <name type="scientific">Rhodospirillum rubrum (strain ATCC 11170 / ATH 1.1.1 / DSM 467 / LMG 4362 / NCIMB 8255 / S1)</name>
    <dbReference type="NCBI Taxonomy" id="269796"/>
    <lineage>
        <taxon>Bacteria</taxon>
        <taxon>Pseudomonadati</taxon>
        <taxon>Pseudomonadota</taxon>
        <taxon>Alphaproteobacteria</taxon>
        <taxon>Rhodospirillales</taxon>
        <taxon>Rhodospirillaceae</taxon>
        <taxon>Rhodospirillum</taxon>
    </lineage>
</organism>
<dbReference type="AlphaFoldDB" id="Q2RQU1"/>
<name>Q2RQU1_RHORT</name>
<evidence type="ECO:0000259" key="2">
    <source>
        <dbReference type="Pfam" id="PF12697"/>
    </source>
</evidence>
<dbReference type="InterPro" id="IPR000639">
    <property type="entry name" value="Epox_hydrolase-like"/>
</dbReference>
<keyword evidence="4" id="KW-1185">Reference proteome</keyword>
<dbReference type="Pfam" id="PF12697">
    <property type="entry name" value="Abhydrolase_6"/>
    <property type="match status" value="1"/>
</dbReference>
<gene>
    <name evidence="3" type="ordered locus">Rru_A2707</name>
</gene>
<keyword evidence="1 3" id="KW-0378">Hydrolase</keyword>
<dbReference type="Proteomes" id="UP000001929">
    <property type="component" value="Chromosome"/>
</dbReference>
<evidence type="ECO:0000256" key="1">
    <source>
        <dbReference type="ARBA" id="ARBA00022801"/>
    </source>
</evidence>